<feature type="transmembrane region" description="Helical" evidence="7">
    <location>
        <begin position="12"/>
        <end position="43"/>
    </location>
</feature>
<keyword evidence="5 7" id="KW-1133">Transmembrane helix</keyword>
<dbReference type="PANTHER" id="PTHR33362">
    <property type="entry name" value="SIALIC ACID TRAP TRANSPORTER PERMEASE PROTEIN SIAT-RELATED"/>
    <property type="match status" value="1"/>
</dbReference>
<feature type="transmembrane region" description="Helical" evidence="7">
    <location>
        <begin position="248"/>
        <end position="268"/>
    </location>
</feature>
<dbReference type="PIRSF" id="PIRSF006066">
    <property type="entry name" value="HI0050"/>
    <property type="match status" value="1"/>
</dbReference>
<evidence type="ECO:0000313" key="10">
    <source>
        <dbReference type="Proteomes" id="UP001239909"/>
    </source>
</evidence>
<feature type="transmembrane region" description="Helical" evidence="7">
    <location>
        <begin position="178"/>
        <end position="201"/>
    </location>
</feature>
<evidence type="ECO:0000256" key="5">
    <source>
        <dbReference type="ARBA" id="ARBA00022989"/>
    </source>
</evidence>
<feature type="transmembrane region" description="Helical" evidence="7">
    <location>
        <begin position="149"/>
        <end position="172"/>
    </location>
</feature>
<evidence type="ECO:0000256" key="6">
    <source>
        <dbReference type="ARBA" id="ARBA00023136"/>
    </source>
</evidence>
<keyword evidence="6 7" id="KW-0472">Membrane</keyword>
<gene>
    <name evidence="9" type="ORF">LNKW23_46520</name>
</gene>
<feature type="transmembrane region" description="Helical" evidence="7">
    <location>
        <begin position="361"/>
        <end position="382"/>
    </location>
</feature>
<dbReference type="RefSeq" id="WP_285674784.1">
    <property type="nucleotide sequence ID" value="NZ_BSYI01000065.1"/>
</dbReference>
<accession>A0ABQ6LTP0</accession>
<keyword evidence="10" id="KW-1185">Reference proteome</keyword>
<dbReference type="InterPro" id="IPR010656">
    <property type="entry name" value="DctM"/>
</dbReference>
<evidence type="ECO:0000256" key="7">
    <source>
        <dbReference type="RuleBase" id="RU369079"/>
    </source>
</evidence>
<keyword evidence="2" id="KW-1003">Cell membrane</keyword>
<keyword evidence="7" id="KW-0813">Transport</keyword>
<dbReference type="Pfam" id="PF06808">
    <property type="entry name" value="DctM"/>
    <property type="match status" value="1"/>
</dbReference>
<evidence type="ECO:0000256" key="2">
    <source>
        <dbReference type="ARBA" id="ARBA00022475"/>
    </source>
</evidence>
<dbReference type="NCBIfam" id="TIGR00786">
    <property type="entry name" value="dctM"/>
    <property type="match status" value="1"/>
</dbReference>
<reference evidence="9 10" key="1">
    <citation type="submission" date="2023-04" db="EMBL/GenBank/DDBJ databases">
        <title>Marinoamorphus aggregata gen. nov., sp. Nov., isolate from tissue of brittle star Ophioplocus japonicus.</title>
        <authorList>
            <person name="Kawano K."/>
            <person name="Sawayama S."/>
            <person name="Nakagawa S."/>
        </authorList>
    </citation>
    <scope>NUCLEOTIDE SEQUENCE [LARGE SCALE GENOMIC DNA]</scope>
    <source>
        <strain evidence="9 10">NKW23</strain>
    </source>
</reference>
<feature type="transmembrane region" description="Helical" evidence="7">
    <location>
        <begin position="319"/>
        <end position="349"/>
    </location>
</feature>
<protein>
    <recommendedName>
        <fullName evidence="7">TRAP transporter large permease protein</fullName>
    </recommendedName>
</protein>
<dbReference type="Proteomes" id="UP001239909">
    <property type="component" value="Unassembled WGS sequence"/>
</dbReference>
<keyword evidence="3 7" id="KW-0997">Cell inner membrane</keyword>
<feature type="transmembrane region" description="Helical" evidence="7">
    <location>
        <begin position="55"/>
        <end position="79"/>
    </location>
</feature>
<comment type="caution">
    <text evidence="9">The sequence shown here is derived from an EMBL/GenBank/DDBJ whole genome shotgun (WGS) entry which is preliminary data.</text>
</comment>
<feature type="transmembrane region" description="Helical" evidence="7">
    <location>
        <begin position="275"/>
        <end position="299"/>
    </location>
</feature>
<feature type="domain" description="TRAP C4-dicarboxylate transport system permease DctM subunit" evidence="8">
    <location>
        <begin position="16"/>
        <end position="422"/>
    </location>
</feature>
<comment type="subcellular location">
    <subcellularLocation>
        <location evidence="1 7">Cell inner membrane</location>
        <topology evidence="1 7">Multi-pass membrane protein</topology>
    </subcellularLocation>
</comment>
<name>A0ABQ6LTP0_9RHOB</name>
<evidence type="ECO:0000313" key="9">
    <source>
        <dbReference type="EMBL" id="GMG85432.1"/>
    </source>
</evidence>
<feature type="transmembrane region" description="Helical" evidence="7">
    <location>
        <begin position="105"/>
        <end position="137"/>
    </location>
</feature>
<sequence length="431" mass="46053">MLEDFIYDYAGYIAIALLFLCMALSIPVFVSMGIAAFVAALLIEDPLHAFRSFINISWQGASIFELVALPLFIFTGTIMQRTDAGRDLFEVTKAWAGSIPNSLGVATIVACGIFAAISGSSVATAATVGLVAIPLLLEEKYGESRAGGFVAGGGTLGIIIPPSIPLILYGVITETSIGQLFIGGVVPGIIMMGLFTTYVLFSRPRVQVAHSIPPGARWAITLRSAGVVLLPVVIIAAIYTGIFTPTEVGALSVLYVVALGLVQGRLTFAKLKGAAYVATATTSMLFMLIVFGQYFAHFLTFEQVPQSIAKAIIENASGVYAVTLMILAYVVLGMFLESAAMLLISIPIFFPVAMELGMDPIAFGIFAAIAMEIAQISPPIGVNLFTIHGISRIDLWKLARGALPFLLIQIAMLYVVYFFPEIVTWLPNQMK</sequence>
<evidence type="ECO:0000256" key="3">
    <source>
        <dbReference type="ARBA" id="ARBA00022519"/>
    </source>
</evidence>
<evidence type="ECO:0000259" key="8">
    <source>
        <dbReference type="Pfam" id="PF06808"/>
    </source>
</evidence>
<evidence type="ECO:0000256" key="4">
    <source>
        <dbReference type="ARBA" id="ARBA00022692"/>
    </source>
</evidence>
<feature type="transmembrane region" description="Helical" evidence="7">
    <location>
        <begin position="222"/>
        <end position="242"/>
    </location>
</feature>
<comment type="subunit">
    <text evidence="7">The complex comprises the extracytoplasmic solute receptor protein and the two transmembrane proteins.</text>
</comment>
<dbReference type="EMBL" id="BSYI01000065">
    <property type="protein sequence ID" value="GMG85432.1"/>
    <property type="molecule type" value="Genomic_DNA"/>
</dbReference>
<proteinExistence type="inferred from homology"/>
<dbReference type="PANTHER" id="PTHR33362:SF5">
    <property type="entry name" value="C4-DICARBOXYLATE TRAP TRANSPORTER LARGE PERMEASE PROTEIN DCTM"/>
    <property type="match status" value="1"/>
</dbReference>
<feature type="transmembrane region" description="Helical" evidence="7">
    <location>
        <begin position="402"/>
        <end position="426"/>
    </location>
</feature>
<comment type="function">
    <text evidence="7">Part of the tripartite ATP-independent periplasmic (TRAP) transport system.</text>
</comment>
<comment type="similarity">
    <text evidence="7">Belongs to the TRAP transporter large permease family.</text>
</comment>
<dbReference type="InterPro" id="IPR004681">
    <property type="entry name" value="TRAP_DctM"/>
</dbReference>
<organism evidence="9 10">
    <name type="scientific">Paralimibaculum aggregatum</name>
    <dbReference type="NCBI Taxonomy" id="3036245"/>
    <lineage>
        <taxon>Bacteria</taxon>
        <taxon>Pseudomonadati</taxon>
        <taxon>Pseudomonadota</taxon>
        <taxon>Alphaproteobacteria</taxon>
        <taxon>Rhodobacterales</taxon>
        <taxon>Paracoccaceae</taxon>
        <taxon>Paralimibaculum</taxon>
    </lineage>
</organism>
<keyword evidence="4 7" id="KW-0812">Transmembrane</keyword>
<evidence type="ECO:0000256" key="1">
    <source>
        <dbReference type="ARBA" id="ARBA00004429"/>
    </source>
</evidence>